<dbReference type="RefSeq" id="WP_061608431.1">
    <property type="nucleotide sequence ID" value="NZ_CP162579.1"/>
</dbReference>
<evidence type="ECO:0000256" key="1">
    <source>
        <dbReference type="SAM" id="MobiDB-lite"/>
    </source>
</evidence>
<sequence length="222" mass="23025">MNHIALFRSLSPLALALLVAAPGCMATAAEPQTDPSAEGAPATDGAETGSAGDELTATLSPAAIDGGAELSTASVDGDAILSTSTLVGLSTGFYVPPRVGGDAEFDGHGPSVSLQVELSVFNGNELWAAVYMDALETKSNWTHAEGTAWYRLHTASRPIAGVDGPISFNHTYTDTDHAHDIFTFAPDNLVNTLDYVGDTKGNEAGTKTGVRVFFNPITIVTE</sequence>
<evidence type="ECO:0000313" key="4">
    <source>
        <dbReference type="Proteomes" id="UP000075260"/>
    </source>
</evidence>
<dbReference type="Proteomes" id="UP000075260">
    <property type="component" value="Unassembled WGS sequence"/>
</dbReference>
<gene>
    <name evidence="3" type="ORF">BE15_31505</name>
</gene>
<protein>
    <recommendedName>
        <fullName evidence="5">Secreted protein</fullName>
    </recommendedName>
</protein>
<dbReference type="AlphaFoldDB" id="A0A150QN05"/>
<feature type="region of interest" description="Disordered" evidence="1">
    <location>
        <begin position="29"/>
        <end position="53"/>
    </location>
</feature>
<reference evidence="3 4" key="1">
    <citation type="submission" date="2014-02" db="EMBL/GenBank/DDBJ databases">
        <title>The small core and large imbalanced accessory genome model reveals a collaborative survival strategy of Sorangium cellulosum strains in nature.</title>
        <authorList>
            <person name="Han K."/>
            <person name="Peng R."/>
            <person name="Blom J."/>
            <person name="Li Y.-Z."/>
        </authorList>
    </citation>
    <scope>NUCLEOTIDE SEQUENCE [LARGE SCALE GENOMIC DNA]</scope>
    <source>
        <strain evidence="3 4">So0008-312</strain>
    </source>
</reference>
<evidence type="ECO:0000256" key="2">
    <source>
        <dbReference type="SAM" id="SignalP"/>
    </source>
</evidence>
<organism evidence="3 4">
    <name type="scientific">Sorangium cellulosum</name>
    <name type="common">Polyangium cellulosum</name>
    <dbReference type="NCBI Taxonomy" id="56"/>
    <lineage>
        <taxon>Bacteria</taxon>
        <taxon>Pseudomonadati</taxon>
        <taxon>Myxococcota</taxon>
        <taxon>Polyangia</taxon>
        <taxon>Polyangiales</taxon>
        <taxon>Polyangiaceae</taxon>
        <taxon>Sorangium</taxon>
    </lineage>
</organism>
<proteinExistence type="predicted"/>
<name>A0A150QN05_SORCE</name>
<feature type="chain" id="PRO_5007566909" description="Secreted protein" evidence="2">
    <location>
        <begin position="29"/>
        <end position="222"/>
    </location>
</feature>
<dbReference type="OrthoDB" id="3637015at2"/>
<keyword evidence="2" id="KW-0732">Signal</keyword>
<dbReference type="EMBL" id="JEMA01000473">
    <property type="protein sequence ID" value="KYF69385.1"/>
    <property type="molecule type" value="Genomic_DNA"/>
</dbReference>
<evidence type="ECO:0008006" key="5">
    <source>
        <dbReference type="Google" id="ProtNLM"/>
    </source>
</evidence>
<feature type="signal peptide" evidence="2">
    <location>
        <begin position="1"/>
        <end position="28"/>
    </location>
</feature>
<accession>A0A150QN05</accession>
<comment type="caution">
    <text evidence="3">The sequence shown here is derived from an EMBL/GenBank/DDBJ whole genome shotgun (WGS) entry which is preliminary data.</text>
</comment>
<evidence type="ECO:0000313" key="3">
    <source>
        <dbReference type="EMBL" id="KYF69385.1"/>
    </source>
</evidence>